<evidence type="ECO:0000313" key="2">
    <source>
        <dbReference type="Proteomes" id="UP000185860"/>
    </source>
</evidence>
<gene>
    <name evidence="1" type="ORF">NIES2119_20200</name>
</gene>
<dbReference type="AlphaFoldDB" id="A0A1U7IF52"/>
<dbReference type="STRING" id="454136.NIES2119_20200"/>
<dbReference type="Proteomes" id="UP000185860">
    <property type="component" value="Unassembled WGS sequence"/>
</dbReference>
<evidence type="ECO:0000313" key="1">
    <source>
        <dbReference type="EMBL" id="OKH35573.1"/>
    </source>
</evidence>
<comment type="caution">
    <text evidence="1">The sequence shown here is derived from an EMBL/GenBank/DDBJ whole genome shotgun (WGS) entry which is preliminary data.</text>
</comment>
<dbReference type="OrthoDB" id="426600at2"/>
<dbReference type="RefSeq" id="WP_073595304.1">
    <property type="nucleotide sequence ID" value="NZ_MRCE01000021.1"/>
</dbReference>
<protein>
    <submittedName>
        <fullName evidence="1">Uncharacterized protein</fullName>
    </submittedName>
</protein>
<reference evidence="1 2" key="1">
    <citation type="submission" date="2016-11" db="EMBL/GenBank/DDBJ databases">
        <title>Draft Genome Sequences of Nine Cyanobacterial Strains from Diverse Habitats.</title>
        <authorList>
            <person name="Zhu T."/>
            <person name="Hou S."/>
            <person name="Lu X."/>
            <person name="Hess W.R."/>
        </authorList>
    </citation>
    <scope>NUCLEOTIDE SEQUENCE [LARGE SCALE GENOMIC DNA]</scope>
    <source>
        <strain evidence="1 2">IAM M-71</strain>
    </source>
</reference>
<name>A0A1U7IF52_9CYAN</name>
<proteinExistence type="predicted"/>
<accession>A0A1U7IF52</accession>
<organism evidence="1 2">
    <name type="scientific">[Phormidium ambiguum] IAM M-71</name>
    <dbReference type="NCBI Taxonomy" id="454136"/>
    <lineage>
        <taxon>Bacteria</taxon>
        <taxon>Bacillati</taxon>
        <taxon>Cyanobacteriota</taxon>
        <taxon>Cyanophyceae</taxon>
        <taxon>Oscillatoriophycideae</taxon>
        <taxon>Aerosakkonematales</taxon>
        <taxon>Aerosakkonemataceae</taxon>
        <taxon>Floridanema</taxon>
    </lineage>
</organism>
<dbReference type="EMBL" id="MRCE01000021">
    <property type="protein sequence ID" value="OKH35573.1"/>
    <property type="molecule type" value="Genomic_DNA"/>
</dbReference>
<sequence>MTPNMLRQIWSLIEDTQSNILLKLDDASLVQWLLRQLTNQGSLSNNDADILSDYLHSKLTLIRDLAQERQSGWQESH</sequence>